<dbReference type="Gene3D" id="3.10.560.10">
    <property type="entry name" value="Outer membrane lipoprotein wza domain like"/>
    <property type="match status" value="1"/>
</dbReference>
<evidence type="ECO:0000256" key="1">
    <source>
        <dbReference type="ARBA" id="ARBA00022729"/>
    </source>
</evidence>
<dbReference type="Gene3D" id="3.30.1950.10">
    <property type="entry name" value="wza like domain"/>
    <property type="match status" value="1"/>
</dbReference>
<feature type="domain" description="AprE-like long alpha-helical hairpin" evidence="5">
    <location>
        <begin position="195"/>
        <end position="381"/>
    </location>
</feature>
<evidence type="ECO:0000259" key="5">
    <source>
        <dbReference type="Pfam" id="PF25994"/>
    </source>
</evidence>
<organism evidence="6 7">
    <name type="scientific">Methylobacterium goesingense</name>
    <dbReference type="NCBI Taxonomy" id="243690"/>
    <lineage>
        <taxon>Bacteria</taxon>
        <taxon>Pseudomonadati</taxon>
        <taxon>Pseudomonadota</taxon>
        <taxon>Alphaproteobacteria</taxon>
        <taxon>Hyphomicrobiales</taxon>
        <taxon>Methylobacteriaceae</taxon>
        <taxon>Methylobacterium</taxon>
    </lineage>
</organism>
<dbReference type="Proteomes" id="UP001549145">
    <property type="component" value="Unassembled WGS sequence"/>
</dbReference>
<keyword evidence="1 3" id="KW-0732">Signal</keyword>
<protein>
    <submittedName>
        <fullName evidence="6">Polysaccharide export outer membrane protein</fullName>
    </submittedName>
</protein>
<dbReference type="RefSeq" id="WP_354465937.1">
    <property type="nucleotide sequence ID" value="NZ_JBEPMM010000013.1"/>
</dbReference>
<dbReference type="InterPro" id="IPR058781">
    <property type="entry name" value="HH_AprE-like"/>
</dbReference>
<dbReference type="InterPro" id="IPR049712">
    <property type="entry name" value="Poly_export"/>
</dbReference>
<comment type="caution">
    <text evidence="6">The sequence shown here is derived from an EMBL/GenBank/DDBJ whole genome shotgun (WGS) entry which is preliminary data.</text>
</comment>
<evidence type="ECO:0000256" key="3">
    <source>
        <dbReference type="SAM" id="SignalP"/>
    </source>
</evidence>
<feature type="chain" id="PRO_5045571260" evidence="3">
    <location>
        <begin position="27"/>
        <end position="446"/>
    </location>
</feature>
<gene>
    <name evidence="6" type="ORF">ABID43_003845</name>
</gene>
<feature type="compositionally biased region" description="Low complexity" evidence="2">
    <location>
        <begin position="36"/>
        <end position="47"/>
    </location>
</feature>
<evidence type="ECO:0000256" key="2">
    <source>
        <dbReference type="SAM" id="MobiDB-lite"/>
    </source>
</evidence>
<name>A0ABV2L8V5_9HYPH</name>
<dbReference type="Pfam" id="PF25994">
    <property type="entry name" value="HH_AprE"/>
    <property type="match status" value="1"/>
</dbReference>
<dbReference type="EMBL" id="JBEPMM010000013">
    <property type="protein sequence ID" value="MET3694286.1"/>
    <property type="molecule type" value="Genomic_DNA"/>
</dbReference>
<sequence length="446" mass="48551">MMQRQRACAGAFIALAALLAPQGARTEPQPAPKAQPAPTAAPALKAQPAEPRVLHAYRLQPGDAIEVAVAGQPDLRARATLEIDGTINLPAIGTLQVAGDTTGEVMAKVEAVLASRLLRRQRAQAGDRLPVLQPGDVTVTMAEYRPITVGGDVLTPGQYAYRPMMTVRQVLAMAGGASTVRGRAGTISEGVEAEQTYRTVQINLVKEHVHLWRLAAEMEGAETFKTKPIDAIPVAPELVADLVRTETRSLQVAQAETRAEREYLVNAIRQTAEQIATLTEQEVQEERGLKADIEELTRTNNLFGNGNLTSQRVADARRAVLLSSTRRLQTAANLSEAKRRRDEMAWRRDRIDTQRELLLLKEVREGQAQVADLRGRLEASARKLALIGRAQSLQASALGPRPELIVVRRSGAAFDRLPAHDDFELEPGDAVEVVFRGELLGTLASR</sequence>
<evidence type="ECO:0000259" key="4">
    <source>
        <dbReference type="Pfam" id="PF02563"/>
    </source>
</evidence>
<proteinExistence type="predicted"/>
<dbReference type="InterPro" id="IPR003715">
    <property type="entry name" value="Poly_export_N"/>
</dbReference>
<keyword evidence="7" id="KW-1185">Reference proteome</keyword>
<feature type="region of interest" description="Disordered" evidence="2">
    <location>
        <begin position="24"/>
        <end position="47"/>
    </location>
</feature>
<dbReference type="Pfam" id="PF02563">
    <property type="entry name" value="Poly_export"/>
    <property type="match status" value="1"/>
</dbReference>
<dbReference type="PANTHER" id="PTHR33619">
    <property type="entry name" value="POLYSACCHARIDE EXPORT PROTEIN GFCE-RELATED"/>
    <property type="match status" value="1"/>
</dbReference>
<dbReference type="PANTHER" id="PTHR33619:SF3">
    <property type="entry name" value="POLYSACCHARIDE EXPORT PROTEIN GFCE-RELATED"/>
    <property type="match status" value="1"/>
</dbReference>
<evidence type="ECO:0000313" key="7">
    <source>
        <dbReference type="Proteomes" id="UP001549145"/>
    </source>
</evidence>
<accession>A0ABV2L8V5</accession>
<reference evidence="6 7" key="1">
    <citation type="submission" date="2024-06" db="EMBL/GenBank/DDBJ databases">
        <title>Genomic Encyclopedia of Type Strains, Phase IV (KMG-IV): sequencing the most valuable type-strain genomes for metagenomic binning, comparative biology and taxonomic classification.</title>
        <authorList>
            <person name="Goeker M."/>
        </authorList>
    </citation>
    <scope>NUCLEOTIDE SEQUENCE [LARGE SCALE GENOMIC DNA]</scope>
    <source>
        <strain evidence="6 7">DSM 21331</strain>
    </source>
</reference>
<feature type="domain" description="Polysaccharide export protein N-terminal" evidence="4">
    <location>
        <begin position="55"/>
        <end position="120"/>
    </location>
</feature>
<evidence type="ECO:0000313" key="6">
    <source>
        <dbReference type="EMBL" id="MET3694286.1"/>
    </source>
</evidence>
<feature type="signal peptide" evidence="3">
    <location>
        <begin position="1"/>
        <end position="26"/>
    </location>
</feature>